<gene>
    <name evidence="7" type="ORF">PC110_g12727</name>
    <name evidence="2" type="ORF">PC113_g6438</name>
    <name evidence="3" type="ORF">PC115_g5603</name>
    <name evidence="4" type="ORF">PC117_g7870</name>
    <name evidence="5" type="ORF">PC118_g12286</name>
    <name evidence="6" type="ORF">PC129_g15995</name>
</gene>
<organism evidence="7 8">
    <name type="scientific">Phytophthora cactorum</name>
    <dbReference type="NCBI Taxonomy" id="29920"/>
    <lineage>
        <taxon>Eukaryota</taxon>
        <taxon>Sar</taxon>
        <taxon>Stramenopiles</taxon>
        <taxon>Oomycota</taxon>
        <taxon>Peronosporomycetes</taxon>
        <taxon>Peronosporales</taxon>
        <taxon>Peronosporaceae</taxon>
        <taxon>Phytophthora</taxon>
    </lineage>
</organism>
<dbReference type="EMBL" id="RCMK01000165">
    <property type="protein sequence ID" value="KAG2946130.1"/>
    <property type="molecule type" value="Genomic_DNA"/>
</dbReference>
<dbReference type="Proteomes" id="UP000735874">
    <property type="component" value="Unassembled WGS sequence"/>
</dbReference>
<keyword evidence="8" id="KW-1185">Reference proteome</keyword>
<reference evidence="2" key="2">
    <citation type="submission" date="2018-10" db="EMBL/GenBank/DDBJ databases">
        <title>Effector identification in a new, highly contiguous assembly of the strawberry crown rot pathogen Phytophthora cactorum.</title>
        <authorList>
            <person name="Armitage A.D."/>
            <person name="Nellist C.F."/>
            <person name="Bates H."/>
            <person name="Vickerstaff R.J."/>
            <person name="Harrison R.J."/>
        </authorList>
    </citation>
    <scope>NUCLEOTIDE SEQUENCE</scope>
    <source>
        <strain evidence="2">15-7</strain>
        <strain evidence="3">4032</strain>
        <strain evidence="4">4040</strain>
        <strain evidence="5">P415</strain>
        <strain evidence="6">P421</strain>
    </source>
</reference>
<proteinExistence type="predicted"/>
<evidence type="ECO:0000313" key="6">
    <source>
        <dbReference type="EMBL" id="KAG3213052.1"/>
    </source>
</evidence>
<dbReference type="Proteomes" id="UP000697107">
    <property type="component" value="Unassembled WGS sequence"/>
</dbReference>
<evidence type="ECO:0000313" key="3">
    <source>
        <dbReference type="EMBL" id="KAG2933076.1"/>
    </source>
</evidence>
<feature type="region of interest" description="Disordered" evidence="1">
    <location>
        <begin position="173"/>
        <end position="223"/>
    </location>
</feature>
<protein>
    <submittedName>
        <fullName evidence="7">Uncharacterized protein</fullName>
    </submittedName>
</protein>
<dbReference type="VEuPathDB" id="FungiDB:PC110_g12727"/>
<dbReference type="EMBL" id="RCMI01000118">
    <property type="protein sequence ID" value="KAG2933076.1"/>
    <property type="molecule type" value="Genomic_DNA"/>
</dbReference>
<evidence type="ECO:0000313" key="5">
    <source>
        <dbReference type="EMBL" id="KAG2978419.1"/>
    </source>
</evidence>
<dbReference type="EMBL" id="RCMG01000133">
    <property type="protein sequence ID" value="KAG2862271.1"/>
    <property type="molecule type" value="Genomic_DNA"/>
</dbReference>
<dbReference type="Proteomes" id="UP000736787">
    <property type="component" value="Unassembled WGS sequence"/>
</dbReference>
<evidence type="ECO:0000256" key="1">
    <source>
        <dbReference type="SAM" id="MobiDB-lite"/>
    </source>
</evidence>
<evidence type="ECO:0000313" key="8">
    <source>
        <dbReference type="Proteomes" id="UP000251314"/>
    </source>
</evidence>
<dbReference type="AlphaFoldDB" id="A0A329S2I5"/>
<evidence type="ECO:0000313" key="2">
    <source>
        <dbReference type="EMBL" id="KAG2862271.1"/>
    </source>
</evidence>
<feature type="compositionally biased region" description="Acidic residues" evidence="1">
    <location>
        <begin position="189"/>
        <end position="209"/>
    </location>
</feature>
<dbReference type="Proteomes" id="UP000760860">
    <property type="component" value="Unassembled WGS sequence"/>
</dbReference>
<dbReference type="Proteomes" id="UP000251314">
    <property type="component" value="Unassembled WGS sequence"/>
</dbReference>
<comment type="caution">
    <text evidence="7">The sequence shown here is derived from an EMBL/GenBank/DDBJ whole genome shotgun (WGS) entry which is preliminary data.</text>
</comment>
<dbReference type="Proteomes" id="UP000774804">
    <property type="component" value="Unassembled WGS sequence"/>
</dbReference>
<evidence type="ECO:0000313" key="4">
    <source>
        <dbReference type="EMBL" id="KAG2946130.1"/>
    </source>
</evidence>
<reference evidence="7 8" key="1">
    <citation type="submission" date="2018-01" db="EMBL/GenBank/DDBJ databases">
        <title>Draft genome of the strawberry crown rot pathogen Phytophthora cactorum.</title>
        <authorList>
            <person name="Armitage A.D."/>
            <person name="Lysoe E."/>
            <person name="Nellist C.F."/>
            <person name="Harrison R.J."/>
            <person name="Brurberg M.B."/>
        </authorList>
    </citation>
    <scope>NUCLEOTIDE SEQUENCE [LARGE SCALE GENOMIC DNA]</scope>
    <source>
        <strain evidence="7 8">10300</strain>
    </source>
</reference>
<evidence type="ECO:0000313" key="7">
    <source>
        <dbReference type="EMBL" id="RAW30951.1"/>
    </source>
</evidence>
<dbReference type="EMBL" id="MJFZ01000345">
    <property type="protein sequence ID" value="RAW30951.1"/>
    <property type="molecule type" value="Genomic_DNA"/>
</dbReference>
<accession>A0A329S2I5</accession>
<sequence length="223" mass="24426">MDLLEAICKEVLKQKEEEALNFFSTVSDFREFITTAKPATDVSVTVKMTYWMSEWVNGDHGTRVTLIDANQRAFFDSTVEALGELTVVKRKPYIAQIMVWDDKANKGVSGFGSKPGMMFRPGAVYVFHQVDGVGFYADIAKGSVQFEVGNAEKIVEVAASIAKRKVSRAVGKKKAKAKTQHVATSLTSEPEEEGEGDVVMEADNNEPDDAGGVRTRSNIPTPP</sequence>
<dbReference type="EMBL" id="RCML01000391">
    <property type="protein sequence ID" value="KAG2978419.1"/>
    <property type="molecule type" value="Genomic_DNA"/>
</dbReference>
<dbReference type="EMBL" id="RCMV01000774">
    <property type="protein sequence ID" value="KAG3213052.1"/>
    <property type="molecule type" value="Genomic_DNA"/>
</dbReference>
<dbReference type="OrthoDB" id="113997at2759"/>
<name>A0A329S2I5_9STRA</name>